<dbReference type="OrthoDB" id="413102at2759"/>
<evidence type="ECO:0000256" key="1">
    <source>
        <dbReference type="ARBA" id="ARBA00010876"/>
    </source>
</evidence>
<dbReference type="PANTHER" id="PTHR21600">
    <property type="entry name" value="MITOCHONDRIAL RNA PSEUDOURIDINE SYNTHASE"/>
    <property type="match status" value="1"/>
</dbReference>
<dbReference type="CDD" id="cd02869">
    <property type="entry name" value="PseudoU_synth_RluA_like"/>
    <property type="match status" value="1"/>
</dbReference>
<dbReference type="GO" id="GO:0000455">
    <property type="term" value="P:enzyme-directed rRNA pseudouridine synthesis"/>
    <property type="evidence" value="ECO:0007669"/>
    <property type="project" value="TreeGrafter"/>
</dbReference>
<dbReference type="EMBL" id="CAJNDS010000557">
    <property type="protein sequence ID" value="CAE7217793.1"/>
    <property type="molecule type" value="Genomic_DNA"/>
</dbReference>
<sequence length="270" mass="29043">MASTSTISQACAVSLLLRGSWQKGDCSDTVAALGCKKSLYLMCLSFVLPQSFIDGDAVGVKAWAGTSKLLDSCWWRAKQGLSTQIMRLSRLDAQTSGVLPVALAPCGSGVTSWYQLQFAARKVRKKYLLLCSGKPLPDGVQGTIVAPLVSGPSTEQSAMKSVWSSAGKEARTVYKVLRTFTLPLQTLMLVQAEPQTGRTHQIRAHFAGIGRPILCDRTYGGFDPSWCPRLFLHCRQVALQDVAGRPFAAEAPLSAELQEALGHLQDLAAG</sequence>
<evidence type="ECO:0000259" key="2">
    <source>
        <dbReference type="Pfam" id="PF00849"/>
    </source>
</evidence>
<protein>
    <recommendedName>
        <fullName evidence="2">Pseudouridine synthase RsuA/RluA-like domain-containing protein</fullName>
    </recommendedName>
</protein>
<proteinExistence type="inferred from homology"/>
<dbReference type="Pfam" id="PF00849">
    <property type="entry name" value="PseudoU_synth_2"/>
    <property type="match status" value="1"/>
</dbReference>
<feature type="domain" description="Pseudouridine synthase RsuA/RluA-like" evidence="2">
    <location>
        <begin position="82"/>
        <end position="207"/>
    </location>
</feature>
<dbReference type="GO" id="GO:0009982">
    <property type="term" value="F:pseudouridine synthase activity"/>
    <property type="evidence" value="ECO:0007669"/>
    <property type="project" value="InterPro"/>
</dbReference>
<dbReference type="InterPro" id="IPR006145">
    <property type="entry name" value="PsdUridine_synth_RsuA/RluA"/>
</dbReference>
<dbReference type="SUPFAM" id="SSF55120">
    <property type="entry name" value="Pseudouridine synthase"/>
    <property type="match status" value="1"/>
</dbReference>
<name>A0A812K0I6_9DINO</name>
<gene>
    <name evidence="3" type="ORF">SNAT2548_LOCUS7768</name>
</gene>
<organism evidence="3 4">
    <name type="scientific">Symbiodinium natans</name>
    <dbReference type="NCBI Taxonomy" id="878477"/>
    <lineage>
        <taxon>Eukaryota</taxon>
        <taxon>Sar</taxon>
        <taxon>Alveolata</taxon>
        <taxon>Dinophyceae</taxon>
        <taxon>Suessiales</taxon>
        <taxon>Symbiodiniaceae</taxon>
        <taxon>Symbiodinium</taxon>
    </lineage>
</organism>
<comment type="similarity">
    <text evidence="1">Belongs to the pseudouridine synthase RluA family.</text>
</comment>
<evidence type="ECO:0000313" key="4">
    <source>
        <dbReference type="Proteomes" id="UP000604046"/>
    </source>
</evidence>
<comment type="caution">
    <text evidence="3">The sequence shown here is derived from an EMBL/GenBank/DDBJ whole genome shotgun (WGS) entry which is preliminary data.</text>
</comment>
<dbReference type="PANTHER" id="PTHR21600:SF87">
    <property type="entry name" value="RNA PSEUDOURIDYLATE SYNTHASE DOMAIN-CONTAINING PROTEIN 1"/>
    <property type="match status" value="1"/>
</dbReference>
<reference evidence="3" key="1">
    <citation type="submission" date="2021-02" db="EMBL/GenBank/DDBJ databases">
        <authorList>
            <person name="Dougan E. K."/>
            <person name="Rhodes N."/>
            <person name="Thang M."/>
            <person name="Chan C."/>
        </authorList>
    </citation>
    <scope>NUCLEOTIDE SEQUENCE</scope>
</reference>
<dbReference type="Gene3D" id="3.30.2350.10">
    <property type="entry name" value="Pseudouridine synthase"/>
    <property type="match status" value="1"/>
</dbReference>
<dbReference type="AlphaFoldDB" id="A0A812K0I6"/>
<dbReference type="Proteomes" id="UP000604046">
    <property type="component" value="Unassembled WGS sequence"/>
</dbReference>
<dbReference type="GO" id="GO:0003723">
    <property type="term" value="F:RNA binding"/>
    <property type="evidence" value="ECO:0007669"/>
    <property type="project" value="InterPro"/>
</dbReference>
<keyword evidence="4" id="KW-1185">Reference proteome</keyword>
<accession>A0A812K0I6</accession>
<dbReference type="InterPro" id="IPR050188">
    <property type="entry name" value="RluA_PseudoU_synthase"/>
</dbReference>
<dbReference type="InterPro" id="IPR020103">
    <property type="entry name" value="PsdUridine_synth_cat_dom_sf"/>
</dbReference>
<evidence type="ECO:0000313" key="3">
    <source>
        <dbReference type="EMBL" id="CAE7217793.1"/>
    </source>
</evidence>